<keyword evidence="3" id="KW-1185">Reference proteome</keyword>
<feature type="domain" description="C2H2-type" evidence="1">
    <location>
        <begin position="264"/>
        <end position="287"/>
    </location>
</feature>
<name>A0A9N9RG74_9DIPT</name>
<reference evidence="2" key="2">
    <citation type="submission" date="2022-10" db="EMBL/GenBank/DDBJ databases">
        <authorList>
            <consortium name="ENA_rothamsted_submissions"/>
            <consortium name="culmorum"/>
            <person name="King R."/>
        </authorList>
    </citation>
    <scope>NUCLEOTIDE SEQUENCE</scope>
</reference>
<protein>
    <recommendedName>
        <fullName evidence="1">C2H2-type domain-containing protein</fullName>
    </recommendedName>
</protein>
<sequence>MEVNTYCSDSSDFINLSIAFTTGLHKLQSLNELNTSFLHLVLIKSKSLLNDCDNVRLEPLSDFPDEMLPNTAYKINNNNNSCCILVFFERRIIEKLTVICNQGYLILTEKNGKLTLVKYDDKKIVLNYLNKENMNTWIQVNLEEIPMEVDQINEESKDCSIQQGSQNMSTIDKSPEVQQRNNHENCLDMNITFTPEISMDEINRMYPDACNFFQQNIVIKGNGHELLNNSGHVKNISTQHWKNSTFGPFKLHNTCPGPNKIYKCPIPNCYEKMTYWSLTTAHLENHHGYEKFLCPIGFPRHIVPVVCNERHSMIIHIKYVHDGLNVDPIKIHTRQLTFPFTVLALNSHLKLFEAELNFTKERIEACKLIKERGFTEHPDIKWITFNDLTQKEKIKFMSGIKERHDESQAKVVLAAANLHPYKSQ</sequence>
<dbReference type="Proteomes" id="UP001153620">
    <property type="component" value="Chromosome 1"/>
</dbReference>
<dbReference type="PROSITE" id="PS00028">
    <property type="entry name" value="ZINC_FINGER_C2H2_1"/>
    <property type="match status" value="1"/>
</dbReference>
<gene>
    <name evidence="2" type="ORF">CHIRRI_LOCUS290</name>
</gene>
<proteinExistence type="predicted"/>
<accession>A0A9N9RG74</accession>
<evidence type="ECO:0000313" key="2">
    <source>
        <dbReference type="EMBL" id="CAG9797290.1"/>
    </source>
</evidence>
<dbReference type="InterPro" id="IPR013087">
    <property type="entry name" value="Znf_C2H2_type"/>
</dbReference>
<organism evidence="2 3">
    <name type="scientific">Chironomus riparius</name>
    <dbReference type="NCBI Taxonomy" id="315576"/>
    <lineage>
        <taxon>Eukaryota</taxon>
        <taxon>Metazoa</taxon>
        <taxon>Ecdysozoa</taxon>
        <taxon>Arthropoda</taxon>
        <taxon>Hexapoda</taxon>
        <taxon>Insecta</taxon>
        <taxon>Pterygota</taxon>
        <taxon>Neoptera</taxon>
        <taxon>Endopterygota</taxon>
        <taxon>Diptera</taxon>
        <taxon>Nematocera</taxon>
        <taxon>Chironomoidea</taxon>
        <taxon>Chironomidae</taxon>
        <taxon>Chironominae</taxon>
        <taxon>Chironomus</taxon>
    </lineage>
</organism>
<dbReference type="AlphaFoldDB" id="A0A9N9RG74"/>
<reference evidence="2" key="1">
    <citation type="submission" date="2022-01" db="EMBL/GenBank/DDBJ databases">
        <authorList>
            <person name="King R."/>
        </authorList>
    </citation>
    <scope>NUCLEOTIDE SEQUENCE</scope>
</reference>
<dbReference type="EMBL" id="OU895877">
    <property type="protein sequence ID" value="CAG9797290.1"/>
    <property type="molecule type" value="Genomic_DNA"/>
</dbReference>
<evidence type="ECO:0000313" key="3">
    <source>
        <dbReference type="Proteomes" id="UP001153620"/>
    </source>
</evidence>
<evidence type="ECO:0000259" key="1">
    <source>
        <dbReference type="PROSITE" id="PS00028"/>
    </source>
</evidence>